<dbReference type="PANTHER" id="PTHR30528:SF0">
    <property type="entry name" value="CYTOPLASMIC PROTEIN"/>
    <property type="match status" value="1"/>
</dbReference>
<dbReference type="Proteomes" id="UP000248326">
    <property type="component" value="Unassembled WGS sequence"/>
</dbReference>
<evidence type="ECO:0000313" key="1">
    <source>
        <dbReference type="EMBL" id="PYE54999.1"/>
    </source>
</evidence>
<proteinExistence type="predicted"/>
<dbReference type="PANTHER" id="PTHR30528">
    <property type="entry name" value="CYTOPLASMIC PROTEIN"/>
    <property type="match status" value="1"/>
</dbReference>
<dbReference type="Pfam" id="PF06224">
    <property type="entry name" value="AlkZ-like"/>
    <property type="match status" value="1"/>
</dbReference>
<dbReference type="InterPro" id="IPR009351">
    <property type="entry name" value="AlkZ-like"/>
</dbReference>
<protein>
    <recommendedName>
        <fullName evidence="3">Winged helix-turn-helix domain-containing protein</fullName>
    </recommendedName>
</protein>
<keyword evidence="2" id="KW-1185">Reference proteome</keyword>
<dbReference type="OrthoDB" id="9787207at2"/>
<accession>A0A318SKV4</accession>
<sequence>MPLSLAALRTFALRRSLPGKAGLQDVIDALGYVQADPIRAPARAQDLILFQRVRGYRAGDLERRYADLDVEEEVLQNYGFVPRRVQRLVHPRETSALRIEREAPHLLDGVLAFVRERGVAHPRDVEAHFGRERVGNYWGGTSSATTRVLEGLHFRGHLRVVRREAGVRVYGPALHLHELHADPPSKAEQARGLVDLVLRQLAPIPEASFKATVSMLGYGARHLAPELRQAVRSAQTERAKVDGVTYLWPGGETPDGDAPAKVHLLAPFDPLVWDRRRFEHLHGWAYRFEAYTPAAKRKLGYYALPLVWRGEAIGWANLKVEGGELKAEVGFVNARPASKAFERELDAELDRYRAFLGSRRERDEAPRR</sequence>
<evidence type="ECO:0008006" key="3">
    <source>
        <dbReference type="Google" id="ProtNLM"/>
    </source>
</evidence>
<organism evidence="1 2">
    <name type="scientific">Deinococcus yavapaiensis KR-236</name>
    <dbReference type="NCBI Taxonomy" id="694435"/>
    <lineage>
        <taxon>Bacteria</taxon>
        <taxon>Thermotogati</taxon>
        <taxon>Deinococcota</taxon>
        <taxon>Deinococci</taxon>
        <taxon>Deinococcales</taxon>
        <taxon>Deinococcaceae</taxon>
        <taxon>Deinococcus</taxon>
    </lineage>
</organism>
<evidence type="ECO:0000313" key="2">
    <source>
        <dbReference type="Proteomes" id="UP000248326"/>
    </source>
</evidence>
<dbReference type="AlphaFoldDB" id="A0A318SKV4"/>
<gene>
    <name evidence="1" type="ORF">DES52_104273</name>
</gene>
<name>A0A318SKV4_9DEIO</name>
<dbReference type="RefSeq" id="WP_110886102.1">
    <property type="nucleotide sequence ID" value="NZ_QJSX01000004.1"/>
</dbReference>
<reference evidence="1 2" key="1">
    <citation type="submission" date="2018-06" db="EMBL/GenBank/DDBJ databases">
        <title>Genomic Encyclopedia of Type Strains, Phase IV (KMG-IV): sequencing the most valuable type-strain genomes for metagenomic binning, comparative biology and taxonomic classification.</title>
        <authorList>
            <person name="Goeker M."/>
        </authorList>
    </citation>
    <scope>NUCLEOTIDE SEQUENCE [LARGE SCALE GENOMIC DNA]</scope>
    <source>
        <strain evidence="1 2">DSM 18048</strain>
    </source>
</reference>
<dbReference type="EMBL" id="QJSX01000004">
    <property type="protein sequence ID" value="PYE54999.1"/>
    <property type="molecule type" value="Genomic_DNA"/>
</dbReference>
<comment type="caution">
    <text evidence="1">The sequence shown here is derived from an EMBL/GenBank/DDBJ whole genome shotgun (WGS) entry which is preliminary data.</text>
</comment>